<dbReference type="PROSITE" id="PS51257">
    <property type="entry name" value="PROKAR_LIPOPROTEIN"/>
    <property type="match status" value="1"/>
</dbReference>
<dbReference type="Proteomes" id="UP000198706">
    <property type="component" value="Unassembled WGS sequence"/>
</dbReference>
<dbReference type="EMBL" id="FNFD01000027">
    <property type="protein sequence ID" value="SDL67792.1"/>
    <property type="molecule type" value="Genomic_DNA"/>
</dbReference>
<accession>A0A1G9M0J7</accession>
<reference evidence="2 3" key="1">
    <citation type="submission" date="2016-10" db="EMBL/GenBank/DDBJ databases">
        <authorList>
            <person name="de Groot N.N."/>
        </authorList>
    </citation>
    <scope>NUCLEOTIDE SEQUENCE [LARGE SCALE GENOMIC DNA]</scope>
    <source>
        <strain evidence="2 3">JCM 21544</strain>
    </source>
</reference>
<organism evidence="2 3">
    <name type="scientific">Pseudomonas indica</name>
    <dbReference type="NCBI Taxonomy" id="137658"/>
    <lineage>
        <taxon>Bacteria</taxon>
        <taxon>Pseudomonadati</taxon>
        <taxon>Pseudomonadota</taxon>
        <taxon>Gammaproteobacteria</taxon>
        <taxon>Pseudomonadales</taxon>
        <taxon>Pseudomonadaceae</taxon>
        <taxon>Pseudomonas</taxon>
    </lineage>
</organism>
<dbReference type="STRING" id="137658.SAMN05216186_12718"/>
<keyword evidence="3" id="KW-1185">Reference proteome</keyword>
<dbReference type="OrthoDB" id="9910194at2"/>
<feature type="compositionally biased region" description="Basic and acidic residues" evidence="1">
    <location>
        <begin position="50"/>
        <end position="62"/>
    </location>
</feature>
<feature type="compositionally biased region" description="Polar residues" evidence="1">
    <location>
        <begin position="29"/>
        <end position="43"/>
    </location>
</feature>
<evidence type="ECO:0000313" key="3">
    <source>
        <dbReference type="Proteomes" id="UP000198706"/>
    </source>
</evidence>
<dbReference type="AlphaFoldDB" id="A0A1G9M0J7"/>
<sequence>MRSTPILLATLLGLLLTGCDKPPEEQQRDSMSGPQESPQQYQDTVAEPPLEERPGSGTGERE</sequence>
<dbReference type="RefSeq" id="WP_084336103.1">
    <property type="nucleotide sequence ID" value="NZ_CBKZNZ010000047.1"/>
</dbReference>
<gene>
    <name evidence="2" type="ORF">SAMN05216186_12718</name>
</gene>
<protein>
    <submittedName>
        <fullName evidence="2">Uncharacterized protein</fullName>
    </submittedName>
</protein>
<name>A0A1G9M0J7_9PSED</name>
<proteinExistence type="predicted"/>
<feature type="region of interest" description="Disordered" evidence="1">
    <location>
        <begin position="18"/>
        <end position="62"/>
    </location>
</feature>
<evidence type="ECO:0000256" key="1">
    <source>
        <dbReference type="SAM" id="MobiDB-lite"/>
    </source>
</evidence>
<evidence type="ECO:0000313" key="2">
    <source>
        <dbReference type="EMBL" id="SDL67792.1"/>
    </source>
</evidence>